<evidence type="ECO:0000256" key="1">
    <source>
        <dbReference type="SAM" id="Phobius"/>
    </source>
</evidence>
<accession>A0A1I0GR02</accession>
<keyword evidence="1" id="KW-0472">Membrane</keyword>
<evidence type="ECO:0000259" key="2">
    <source>
        <dbReference type="Pfam" id="PF13681"/>
    </source>
</evidence>
<feature type="domain" description="Type 4 fimbrial biogenesis protein PilX N-terminal" evidence="3">
    <location>
        <begin position="14"/>
        <end position="60"/>
    </location>
</feature>
<dbReference type="InterPro" id="IPR025746">
    <property type="entry name" value="PilX_N_dom"/>
</dbReference>
<dbReference type="Pfam" id="PF14341">
    <property type="entry name" value="PilX_N"/>
    <property type="match status" value="1"/>
</dbReference>
<dbReference type="Proteomes" id="UP000198762">
    <property type="component" value="Unassembled WGS sequence"/>
</dbReference>
<name>A0A1I0GR02_9GAMM</name>
<protein>
    <submittedName>
        <fullName evidence="4">Type IV pilus assembly protein PilX</fullName>
    </submittedName>
</protein>
<dbReference type="Pfam" id="PF13681">
    <property type="entry name" value="PilX"/>
    <property type="match status" value="1"/>
</dbReference>
<dbReference type="OrthoDB" id="5298746at2"/>
<proteinExistence type="predicted"/>
<dbReference type="AlphaFoldDB" id="A0A1I0GR02"/>
<evidence type="ECO:0000313" key="4">
    <source>
        <dbReference type="EMBL" id="SET73524.1"/>
    </source>
</evidence>
<keyword evidence="1" id="KW-1133">Transmembrane helix</keyword>
<organism evidence="4 5">
    <name type="scientific">Marinobacter segnicrescens</name>
    <dbReference type="NCBI Taxonomy" id="430453"/>
    <lineage>
        <taxon>Bacteria</taxon>
        <taxon>Pseudomonadati</taxon>
        <taxon>Pseudomonadota</taxon>
        <taxon>Gammaproteobacteria</taxon>
        <taxon>Pseudomonadales</taxon>
        <taxon>Marinobacteraceae</taxon>
        <taxon>Marinobacter</taxon>
    </lineage>
</organism>
<feature type="transmembrane region" description="Helical" evidence="1">
    <location>
        <begin position="14"/>
        <end position="35"/>
    </location>
</feature>
<keyword evidence="5" id="KW-1185">Reference proteome</keyword>
<feature type="domain" description="PilX/PilW C-terminal" evidence="2">
    <location>
        <begin position="85"/>
        <end position="157"/>
    </location>
</feature>
<dbReference type="EMBL" id="FOHZ01000020">
    <property type="protein sequence ID" value="SET73524.1"/>
    <property type="molecule type" value="Genomic_DNA"/>
</dbReference>
<dbReference type="InterPro" id="IPR025205">
    <property type="entry name" value="PilX/PilW_C"/>
</dbReference>
<dbReference type="STRING" id="430453.SAMN04487962_1203"/>
<reference evidence="5" key="1">
    <citation type="submission" date="2016-10" db="EMBL/GenBank/DDBJ databases">
        <authorList>
            <person name="Varghese N."/>
            <person name="Submissions S."/>
        </authorList>
    </citation>
    <scope>NUCLEOTIDE SEQUENCE [LARGE SCALE GENOMIC DNA]</scope>
    <source>
        <strain evidence="5">CGMCC 1.6489</strain>
    </source>
</reference>
<gene>
    <name evidence="4" type="ORF">SAMN04487962_1203</name>
</gene>
<evidence type="ECO:0000313" key="5">
    <source>
        <dbReference type="Proteomes" id="UP000198762"/>
    </source>
</evidence>
<evidence type="ECO:0000259" key="3">
    <source>
        <dbReference type="Pfam" id="PF14341"/>
    </source>
</evidence>
<sequence length="160" mass="17089">MRNVTPKTTFSTEAGSALIVSLVMLLLISLIGISSMQGTVLQERMASNLQDRNISFQASERALKVGENWLVDNPLSALLNDSLENPASWAGGGNDTVTLNTGDDQLASQPEYHVGWLGDYCPPSPEGALPCYDRFAVTSRAVGGTSTSVVILQSTFMPKP</sequence>
<dbReference type="RefSeq" id="WP_091853993.1">
    <property type="nucleotide sequence ID" value="NZ_FOHZ01000020.1"/>
</dbReference>
<keyword evidence="1" id="KW-0812">Transmembrane</keyword>